<keyword evidence="3" id="KW-1185">Reference proteome</keyword>
<evidence type="ECO:0000259" key="1">
    <source>
        <dbReference type="Pfam" id="PF13362"/>
    </source>
</evidence>
<accession>A0ABN2R3M0</accession>
<dbReference type="InterPro" id="IPR027417">
    <property type="entry name" value="P-loop_NTPase"/>
</dbReference>
<dbReference type="RefSeq" id="WP_344045006.1">
    <property type="nucleotide sequence ID" value="NZ_BAAAPB010000002.1"/>
</dbReference>
<protein>
    <recommendedName>
        <fullName evidence="1">Toprim domain-containing protein</fullName>
    </recommendedName>
</protein>
<dbReference type="InterPro" id="IPR034154">
    <property type="entry name" value="TOPRIM_DnaG/twinkle"/>
</dbReference>
<proteinExistence type="predicted"/>
<feature type="domain" description="Toprim" evidence="1">
    <location>
        <begin position="142"/>
        <end position="232"/>
    </location>
</feature>
<dbReference type="EMBL" id="BAAAPB010000002">
    <property type="protein sequence ID" value="GAA1962846.1"/>
    <property type="molecule type" value="Genomic_DNA"/>
</dbReference>
<organism evidence="2 3">
    <name type="scientific">Nocardioides panacihumi</name>
    <dbReference type="NCBI Taxonomy" id="400774"/>
    <lineage>
        <taxon>Bacteria</taxon>
        <taxon>Bacillati</taxon>
        <taxon>Actinomycetota</taxon>
        <taxon>Actinomycetes</taxon>
        <taxon>Propionibacteriales</taxon>
        <taxon>Nocardioidaceae</taxon>
        <taxon>Nocardioides</taxon>
    </lineage>
</organism>
<evidence type="ECO:0000313" key="2">
    <source>
        <dbReference type="EMBL" id="GAA1962846.1"/>
    </source>
</evidence>
<dbReference type="SUPFAM" id="SSF52540">
    <property type="entry name" value="P-loop containing nucleoside triphosphate hydrolases"/>
    <property type="match status" value="1"/>
</dbReference>
<dbReference type="Gene3D" id="3.40.50.300">
    <property type="entry name" value="P-loop containing nucleotide triphosphate hydrolases"/>
    <property type="match status" value="1"/>
</dbReference>
<gene>
    <name evidence="2" type="ORF">GCM10009798_23300</name>
</gene>
<sequence length="611" mass="64469">MTDPDFEAWDAAQAEMTAHERVVEALERGGSRADEGRPDFWNCPAHEDRNPSLHVEDAPDRVLLHCFAGCSQEAVAGALGIGLGQLFNERATYTYTDADGTPVKSVKRLPGKKFVQTGDTAAVLLYRLPAVLRAVAEGRTVWLVEGEKDVHSLEVAGEVATTCSGGANAWHKVDVSPLYGAHVVAVLDADEAGQKWANQVLDTLDGQAASLTFRQAAHGKDVTDHLLVAGTDTLVEVTPAERTPHDLAVAGEVRRLRAQQEARAALAVEEARAGRLGGTGWSPVDLRDVLVGLRDGTIDRPAPTLGDFGDGCLFYAGRINGVHGDSTAGKTWTALVTAAQEIAKGETVVYVDLEDSAEGALARLVLDLGVEPDDVAKRLVYLRPDEPLTLVSTAALRALLAERRPSLVVVDSTGEALAQAGANPNADDEVARWFRTLPLLAVEAGAAVLLLDHATKAGDKELWPIGSQRKRAAITGAAYLQKVAAPFGRDQDGRAVLVCAKDRHGNYPLGHRVAALRVQGGVISLAPEGTAAADFGDKTNADKERVSRALEAAGRPLSGSAVETAAGGNKARVQAALAALVKDGCVTVATGERNAKMHTLVRPFHADGLLL</sequence>
<dbReference type="CDD" id="cd01029">
    <property type="entry name" value="TOPRIM_primases"/>
    <property type="match status" value="1"/>
</dbReference>
<comment type="caution">
    <text evidence="2">The sequence shown here is derived from an EMBL/GenBank/DDBJ whole genome shotgun (WGS) entry which is preliminary data.</text>
</comment>
<dbReference type="Pfam" id="PF13362">
    <property type="entry name" value="Toprim_3"/>
    <property type="match status" value="1"/>
</dbReference>
<name>A0ABN2R3M0_9ACTN</name>
<dbReference type="SUPFAM" id="SSF56731">
    <property type="entry name" value="DNA primase core"/>
    <property type="match status" value="1"/>
</dbReference>
<dbReference type="Gene3D" id="3.40.1360.10">
    <property type="match status" value="1"/>
</dbReference>
<evidence type="ECO:0000313" key="3">
    <source>
        <dbReference type="Proteomes" id="UP001500571"/>
    </source>
</evidence>
<dbReference type="Proteomes" id="UP001500571">
    <property type="component" value="Unassembled WGS sequence"/>
</dbReference>
<dbReference type="Pfam" id="PF13481">
    <property type="entry name" value="AAA_25"/>
    <property type="match status" value="1"/>
</dbReference>
<reference evidence="2 3" key="1">
    <citation type="journal article" date="2019" name="Int. J. Syst. Evol. Microbiol.">
        <title>The Global Catalogue of Microorganisms (GCM) 10K type strain sequencing project: providing services to taxonomists for standard genome sequencing and annotation.</title>
        <authorList>
            <consortium name="The Broad Institute Genomics Platform"/>
            <consortium name="The Broad Institute Genome Sequencing Center for Infectious Disease"/>
            <person name="Wu L."/>
            <person name="Ma J."/>
        </authorList>
    </citation>
    <scope>NUCLEOTIDE SEQUENCE [LARGE SCALE GENOMIC DNA]</scope>
    <source>
        <strain evidence="2 3">JCM 15309</strain>
    </source>
</reference>
<dbReference type="InterPro" id="IPR006171">
    <property type="entry name" value="TOPRIM_dom"/>
</dbReference>